<accession>A0ABW2KYB3</accession>
<dbReference type="RefSeq" id="WP_377359752.1">
    <property type="nucleotide sequence ID" value="NZ_JBHTCM010000012.1"/>
</dbReference>
<comment type="caution">
    <text evidence="1">The sequence shown here is derived from an EMBL/GenBank/DDBJ whole genome shotgun (WGS) entry which is preliminary data.</text>
</comment>
<sequence>MSMGDTYLISGLLTKRAEMAGELSKLRQRMDAIAHDLAAVDRLLKAFGYQGEPEEDICPVVKRETVTRRGSLANDALDILREASEPMSAAAVADIIATRRGLQLPTARQRETFREHVRQSMRRLRQKGVLELLGTGNAVVWRVKP</sequence>
<gene>
    <name evidence="1" type="ORF">ACFQPS_13470</name>
</gene>
<evidence type="ECO:0000313" key="1">
    <source>
        <dbReference type="EMBL" id="MFC7334176.1"/>
    </source>
</evidence>
<reference evidence="2" key="1">
    <citation type="journal article" date="2019" name="Int. J. Syst. Evol. Microbiol.">
        <title>The Global Catalogue of Microorganisms (GCM) 10K type strain sequencing project: providing services to taxonomists for standard genome sequencing and annotation.</title>
        <authorList>
            <consortium name="The Broad Institute Genomics Platform"/>
            <consortium name="The Broad Institute Genome Sequencing Center for Infectious Disease"/>
            <person name="Wu L."/>
            <person name="Ma J."/>
        </authorList>
    </citation>
    <scope>NUCLEOTIDE SEQUENCE [LARGE SCALE GENOMIC DNA]</scope>
    <source>
        <strain evidence="2">CGMCC 1.16275</strain>
    </source>
</reference>
<keyword evidence="2" id="KW-1185">Reference proteome</keyword>
<proteinExistence type="predicted"/>
<protein>
    <recommendedName>
        <fullName evidence="3">DUF3489 domain-containing protein</fullName>
    </recommendedName>
</protein>
<dbReference type="Proteomes" id="UP001596456">
    <property type="component" value="Unassembled WGS sequence"/>
</dbReference>
<name>A0ABW2KYB3_9PROT</name>
<evidence type="ECO:0000313" key="2">
    <source>
        <dbReference type="Proteomes" id="UP001596456"/>
    </source>
</evidence>
<organism evidence="1 2">
    <name type="scientific">Rhodocista pekingensis</name>
    <dbReference type="NCBI Taxonomy" id="201185"/>
    <lineage>
        <taxon>Bacteria</taxon>
        <taxon>Pseudomonadati</taxon>
        <taxon>Pseudomonadota</taxon>
        <taxon>Alphaproteobacteria</taxon>
        <taxon>Rhodospirillales</taxon>
        <taxon>Azospirillaceae</taxon>
        <taxon>Rhodocista</taxon>
    </lineage>
</organism>
<evidence type="ECO:0008006" key="3">
    <source>
        <dbReference type="Google" id="ProtNLM"/>
    </source>
</evidence>
<dbReference type="EMBL" id="JBHTCM010000012">
    <property type="protein sequence ID" value="MFC7334176.1"/>
    <property type="molecule type" value="Genomic_DNA"/>
</dbReference>